<feature type="DNA-binding region" description="H-T-H motif" evidence="4">
    <location>
        <begin position="54"/>
        <end position="73"/>
    </location>
</feature>
<evidence type="ECO:0000313" key="8">
    <source>
        <dbReference type="Proteomes" id="UP001501624"/>
    </source>
</evidence>
<dbReference type="Gene3D" id="1.10.357.10">
    <property type="entry name" value="Tetracycline Repressor, domain 2"/>
    <property type="match status" value="1"/>
</dbReference>
<dbReference type="PRINTS" id="PR00455">
    <property type="entry name" value="HTHTETR"/>
</dbReference>
<dbReference type="PROSITE" id="PS50977">
    <property type="entry name" value="HTH_TETR_2"/>
    <property type="match status" value="1"/>
</dbReference>
<dbReference type="InterPro" id="IPR036271">
    <property type="entry name" value="Tet_transcr_reg_TetR-rel_C_sf"/>
</dbReference>
<feature type="region of interest" description="Disordered" evidence="5">
    <location>
        <begin position="1"/>
        <end position="30"/>
    </location>
</feature>
<dbReference type="InterPro" id="IPR009057">
    <property type="entry name" value="Homeodomain-like_sf"/>
</dbReference>
<gene>
    <name evidence="7" type="ORF">GCM10022380_84660</name>
</gene>
<dbReference type="InterPro" id="IPR001647">
    <property type="entry name" value="HTH_TetR"/>
</dbReference>
<organism evidence="7 8">
    <name type="scientific">Amycolatopsis tucumanensis</name>
    <dbReference type="NCBI Taxonomy" id="401106"/>
    <lineage>
        <taxon>Bacteria</taxon>
        <taxon>Bacillati</taxon>
        <taxon>Actinomycetota</taxon>
        <taxon>Actinomycetes</taxon>
        <taxon>Pseudonocardiales</taxon>
        <taxon>Pseudonocardiaceae</taxon>
        <taxon>Amycolatopsis</taxon>
    </lineage>
</organism>
<feature type="domain" description="HTH tetR-type" evidence="6">
    <location>
        <begin position="31"/>
        <end position="91"/>
    </location>
</feature>
<dbReference type="EMBL" id="BAABCM010000022">
    <property type="protein sequence ID" value="GAA3853860.1"/>
    <property type="molecule type" value="Genomic_DNA"/>
</dbReference>
<comment type="caution">
    <text evidence="7">The sequence shown here is derived from an EMBL/GenBank/DDBJ whole genome shotgun (WGS) entry which is preliminary data.</text>
</comment>
<evidence type="ECO:0000256" key="1">
    <source>
        <dbReference type="ARBA" id="ARBA00023015"/>
    </source>
</evidence>
<evidence type="ECO:0000256" key="4">
    <source>
        <dbReference type="PROSITE-ProRule" id="PRU00335"/>
    </source>
</evidence>
<reference evidence="8" key="1">
    <citation type="journal article" date="2019" name="Int. J. Syst. Evol. Microbiol.">
        <title>The Global Catalogue of Microorganisms (GCM) 10K type strain sequencing project: providing services to taxonomists for standard genome sequencing and annotation.</title>
        <authorList>
            <consortium name="The Broad Institute Genomics Platform"/>
            <consortium name="The Broad Institute Genome Sequencing Center for Infectious Disease"/>
            <person name="Wu L."/>
            <person name="Ma J."/>
        </authorList>
    </citation>
    <scope>NUCLEOTIDE SEQUENCE [LARGE SCALE GENOMIC DNA]</scope>
    <source>
        <strain evidence="8">JCM 17017</strain>
    </source>
</reference>
<name>A0ABP7JT45_9PSEU</name>
<keyword evidence="8" id="KW-1185">Reference proteome</keyword>
<dbReference type="Proteomes" id="UP001501624">
    <property type="component" value="Unassembled WGS sequence"/>
</dbReference>
<evidence type="ECO:0000256" key="2">
    <source>
        <dbReference type="ARBA" id="ARBA00023125"/>
    </source>
</evidence>
<dbReference type="PANTHER" id="PTHR30055:SF238">
    <property type="entry name" value="MYCOFACTOCIN BIOSYNTHESIS TRANSCRIPTIONAL REGULATOR MFTR-RELATED"/>
    <property type="match status" value="1"/>
</dbReference>
<dbReference type="Pfam" id="PF00440">
    <property type="entry name" value="TetR_N"/>
    <property type="match status" value="1"/>
</dbReference>
<evidence type="ECO:0000256" key="3">
    <source>
        <dbReference type="ARBA" id="ARBA00023163"/>
    </source>
</evidence>
<feature type="compositionally biased region" description="Basic and acidic residues" evidence="5">
    <location>
        <begin position="1"/>
        <end position="13"/>
    </location>
</feature>
<keyword evidence="1" id="KW-0805">Transcription regulation</keyword>
<dbReference type="SUPFAM" id="SSF46689">
    <property type="entry name" value="Homeodomain-like"/>
    <property type="match status" value="1"/>
</dbReference>
<protein>
    <submittedName>
        <fullName evidence="7">TetR/AcrR family transcriptional regulator</fullName>
    </submittedName>
</protein>
<dbReference type="PANTHER" id="PTHR30055">
    <property type="entry name" value="HTH-TYPE TRANSCRIPTIONAL REGULATOR RUTR"/>
    <property type="match status" value="1"/>
</dbReference>
<accession>A0ABP7JT45</accession>
<dbReference type="InterPro" id="IPR050109">
    <property type="entry name" value="HTH-type_TetR-like_transc_reg"/>
</dbReference>
<proteinExistence type="predicted"/>
<evidence type="ECO:0000256" key="5">
    <source>
        <dbReference type="SAM" id="MobiDB-lite"/>
    </source>
</evidence>
<sequence>MHSGADDVKHQEGARAAVTATEQGAAGRRAPATRDLLYEAAAALFVERGYEDTTMADIAQRAGTSRRTAFNHFPSKGDIPMLWTRRMADRAVEVITEATEEAVPERVRAYFRLISRMVEAEPELSRQMMLGWTAAGGPIRYESQLLADLTPLLRNGQERGEVDPGVDVAEAARTLSDVYTGVIFRWVRDPDTSRTLQTAADSAIDLVLSAIRAGGTTPSAPR</sequence>
<evidence type="ECO:0000313" key="7">
    <source>
        <dbReference type="EMBL" id="GAA3853860.1"/>
    </source>
</evidence>
<keyword evidence="3" id="KW-0804">Transcription</keyword>
<evidence type="ECO:0000259" key="6">
    <source>
        <dbReference type="PROSITE" id="PS50977"/>
    </source>
</evidence>
<keyword evidence="2 4" id="KW-0238">DNA-binding</keyword>
<dbReference type="SUPFAM" id="SSF48498">
    <property type="entry name" value="Tetracyclin repressor-like, C-terminal domain"/>
    <property type="match status" value="1"/>
</dbReference>